<reference evidence="3 4" key="2">
    <citation type="journal article" date="2012" name="PLoS ONE">
        <title>An ancient pathway combining carbon dioxide fixation with the generation and utilization of a sodium ion gradient for ATP synthesis.</title>
        <authorList>
            <person name="Poehlein A."/>
            <person name="Schmidt S."/>
            <person name="Kaster A.K."/>
            <person name="Goenrich M."/>
            <person name="Vollmers J."/>
            <person name="Thurmer A."/>
            <person name="Bertsch J."/>
            <person name="Schuchmann K."/>
            <person name="Voigt B."/>
            <person name="Hecker M."/>
            <person name="Daniel R."/>
            <person name="Thauer R.K."/>
            <person name="Gottschalk G."/>
            <person name="Muller V."/>
        </authorList>
    </citation>
    <scope>NUCLEOTIDE SEQUENCE [LARGE SCALE GENOMIC DNA]</scope>
    <source>
        <strain evidence="4">ATCC 29683 / DSM 1030 / JCM 2381 / KCTC 1655 / WB1</strain>
    </source>
</reference>
<name>H6LFJ8_ACEWD</name>
<dbReference type="PANTHER" id="PTHR14969:SF58">
    <property type="entry name" value="UNDECAPRENYL-DIPHOSPHATASE BCRC"/>
    <property type="match status" value="1"/>
</dbReference>
<sequence>MEKQEEIRKMNDAIFRLINNLAYKNIFVDQLMIFISKDLWYFYIAIVVLIFITGLIIKQSSYRKIVFSTLVFVMINLFLSFLIGNIYFVERPFVHNKVNLLYPHVADASFPSDHATGTMSIAVGLAKYNKLLSILLMITSFLVGISRVYVGHHYLLDILGAYVLVFATSFVYKLGLRDKVENLYETVEKKLFYKLINIKDKC</sequence>
<feature type="transmembrane region" description="Helical" evidence="1">
    <location>
        <begin position="65"/>
        <end position="88"/>
    </location>
</feature>
<dbReference type="STRING" id="931626.Awo_c27320"/>
<reference evidence="4" key="1">
    <citation type="submission" date="2011-07" db="EMBL/GenBank/DDBJ databases">
        <title>Complete genome sequence of Acetobacterium woodii.</title>
        <authorList>
            <person name="Poehlein A."/>
            <person name="Schmidt S."/>
            <person name="Kaster A.-K."/>
            <person name="Goenrich M."/>
            <person name="Vollmers J."/>
            <person name="Thuermer A."/>
            <person name="Gottschalk G."/>
            <person name="Thauer R.K."/>
            <person name="Daniel R."/>
            <person name="Mueller V."/>
        </authorList>
    </citation>
    <scope>NUCLEOTIDE SEQUENCE [LARGE SCALE GENOMIC DNA]</scope>
    <source>
        <strain evidence="4">ATCC 29683 / DSM 1030 / JCM 2381 / KCTC 1655 / WB1</strain>
    </source>
</reference>
<gene>
    <name evidence="3" type="ordered locus">Awo_c27320</name>
</gene>
<feature type="transmembrane region" description="Helical" evidence="1">
    <location>
        <begin position="40"/>
        <end position="59"/>
    </location>
</feature>
<dbReference type="Proteomes" id="UP000007177">
    <property type="component" value="Chromosome"/>
</dbReference>
<keyword evidence="1" id="KW-0812">Transmembrane</keyword>
<keyword evidence="4" id="KW-1185">Reference proteome</keyword>
<dbReference type="GO" id="GO:0005886">
    <property type="term" value="C:plasma membrane"/>
    <property type="evidence" value="ECO:0007669"/>
    <property type="project" value="InterPro"/>
</dbReference>
<dbReference type="KEGG" id="awo:Awo_c27320"/>
<feature type="domain" description="Phosphatidic acid phosphatase type 2/haloperoxidase" evidence="2">
    <location>
        <begin position="65"/>
        <end position="173"/>
    </location>
</feature>
<evidence type="ECO:0000313" key="3">
    <source>
        <dbReference type="EMBL" id="AFA49485.1"/>
    </source>
</evidence>
<evidence type="ECO:0000259" key="2">
    <source>
        <dbReference type="SMART" id="SM00014"/>
    </source>
</evidence>
<dbReference type="SMART" id="SM00014">
    <property type="entry name" value="acidPPc"/>
    <property type="match status" value="1"/>
</dbReference>
<dbReference type="InterPro" id="IPR033879">
    <property type="entry name" value="UPP_Pase"/>
</dbReference>
<dbReference type="HOGENOM" id="CLU_072573_8_1_9"/>
<dbReference type="EMBL" id="CP002987">
    <property type="protein sequence ID" value="AFA49485.1"/>
    <property type="molecule type" value="Genomic_DNA"/>
</dbReference>
<keyword evidence="1" id="KW-1133">Transmembrane helix</keyword>
<dbReference type="CDD" id="cd03385">
    <property type="entry name" value="PAP2_BcrC_like"/>
    <property type="match status" value="1"/>
</dbReference>
<protein>
    <submittedName>
        <fullName evidence="3">Putative phosphatase, PAP2 family</fullName>
    </submittedName>
</protein>
<dbReference type="GO" id="GO:0050380">
    <property type="term" value="F:undecaprenyl-diphosphatase activity"/>
    <property type="evidence" value="ECO:0007669"/>
    <property type="project" value="InterPro"/>
</dbReference>
<dbReference type="Gene3D" id="1.20.144.10">
    <property type="entry name" value="Phosphatidic acid phosphatase type 2/haloperoxidase"/>
    <property type="match status" value="1"/>
</dbReference>
<proteinExistence type="predicted"/>
<feature type="transmembrane region" description="Helical" evidence="1">
    <location>
        <begin position="154"/>
        <end position="172"/>
    </location>
</feature>
<evidence type="ECO:0000256" key="1">
    <source>
        <dbReference type="SAM" id="Phobius"/>
    </source>
</evidence>
<feature type="transmembrane region" description="Helical" evidence="1">
    <location>
        <begin position="131"/>
        <end position="148"/>
    </location>
</feature>
<dbReference type="eggNOG" id="COG0671">
    <property type="taxonomic scope" value="Bacteria"/>
</dbReference>
<keyword evidence="1" id="KW-0472">Membrane</keyword>
<organism evidence="3 4">
    <name type="scientific">Acetobacterium woodii (strain ATCC 29683 / DSM 1030 / JCM 2381 / KCTC 1655 / WB1)</name>
    <dbReference type="NCBI Taxonomy" id="931626"/>
    <lineage>
        <taxon>Bacteria</taxon>
        <taxon>Bacillati</taxon>
        <taxon>Bacillota</taxon>
        <taxon>Clostridia</taxon>
        <taxon>Eubacteriales</taxon>
        <taxon>Eubacteriaceae</taxon>
        <taxon>Acetobacterium</taxon>
    </lineage>
</organism>
<evidence type="ECO:0000313" key="4">
    <source>
        <dbReference type="Proteomes" id="UP000007177"/>
    </source>
</evidence>
<dbReference type="InterPro" id="IPR036938">
    <property type="entry name" value="PAP2/HPO_sf"/>
</dbReference>
<dbReference type="SUPFAM" id="SSF48317">
    <property type="entry name" value="Acid phosphatase/Vanadium-dependent haloperoxidase"/>
    <property type="match status" value="1"/>
</dbReference>
<accession>H6LFJ8</accession>
<dbReference type="Pfam" id="PF01569">
    <property type="entry name" value="PAP2"/>
    <property type="match status" value="1"/>
</dbReference>
<dbReference type="PANTHER" id="PTHR14969">
    <property type="entry name" value="SPHINGOSINE-1-PHOSPHATE PHOSPHOHYDROLASE"/>
    <property type="match status" value="1"/>
</dbReference>
<dbReference type="AlphaFoldDB" id="H6LFJ8"/>
<dbReference type="InterPro" id="IPR000326">
    <property type="entry name" value="PAP2/HPO"/>
</dbReference>